<dbReference type="InParanoid" id="A0A067QW85"/>
<accession>A0A067QW85</accession>
<evidence type="ECO:0000313" key="1">
    <source>
        <dbReference type="EMBL" id="KDR14590.1"/>
    </source>
</evidence>
<dbReference type="Proteomes" id="UP000027135">
    <property type="component" value="Unassembled WGS sequence"/>
</dbReference>
<sequence>MASRFLTADKEEAFMSARHWQVTMTSIRPMEQSRYRTKQSQDERVPVRLRIDFSHCLVIVRPSSFSTVGSYRTTHSFQCSRIWQLGFIARFSFVTHYVELLDSPPSPRALQEDAWKQSEYKIWSRKKGTRAMSS</sequence>
<evidence type="ECO:0000313" key="2">
    <source>
        <dbReference type="Proteomes" id="UP000027135"/>
    </source>
</evidence>
<dbReference type="EMBL" id="KK852871">
    <property type="protein sequence ID" value="KDR14590.1"/>
    <property type="molecule type" value="Genomic_DNA"/>
</dbReference>
<gene>
    <name evidence="1" type="ORF">L798_11320</name>
</gene>
<dbReference type="AlphaFoldDB" id="A0A067QW85"/>
<organism evidence="1 2">
    <name type="scientific">Zootermopsis nevadensis</name>
    <name type="common">Dampwood termite</name>
    <dbReference type="NCBI Taxonomy" id="136037"/>
    <lineage>
        <taxon>Eukaryota</taxon>
        <taxon>Metazoa</taxon>
        <taxon>Ecdysozoa</taxon>
        <taxon>Arthropoda</taxon>
        <taxon>Hexapoda</taxon>
        <taxon>Insecta</taxon>
        <taxon>Pterygota</taxon>
        <taxon>Neoptera</taxon>
        <taxon>Polyneoptera</taxon>
        <taxon>Dictyoptera</taxon>
        <taxon>Blattodea</taxon>
        <taxon>Blattoidea</taxon>
        <taxon>Termitoidae</taxon>
        <taxon>Termopsidae</taxon>
        <taxon>Zootermopsis</taxon>
    </lineage>
</organism>
<reference evidence="1 2" key="1">
    <citation type="journal article" date="2014" name="Nat. Commun.">
        <title>Molecular traces of alternative social organization in a termite genome.</title>
        <authorList>
            <person name="Terrapon N."/>
            <person name="Li C."/>
            <person name="Robertson H.M."/>
            <person name="Ji L."/>
            <person name="Meng X."/>
            <person name="Booth W."/>
            <person name="Chen Z."/>
            <person name="Childers C.P."/>
            <person name="Glastad K.M."/>
            <person name="Gokhale K."/>
            <person name="Gowin J."/>
            <person name="Gronenberg W."/>
            <person name="Hermansen R.A."/>
            <person name="Hu H."/>
            <person name="Hunt B.G."/>
            <person name="Huylmans A.K."/>
            <person name="Khalil S.M."/>
            <person name="Mitchell R.D."/>
            <person name="Munoz-Torres M.C."/>
            <person name="Mustard J.A."/>
            <person name="Pan H."/>
            <person name="Reese J.T."/>
            <person name="Scharf M.E."/>
            <person name="Sun F."/>
            <person name="Vogel H."/>
            <person name="Xiao J."/>
            <person name="Yang W."/>
            <person name="Yang Z."/>
            <person name="Yang Z."/>
            <person name="Zhou J."/>
            <person name="Zhu J."/>
            <person name="Brent C.S."/>
            <person name="Elsik C.G."/>
            <person name="Goodisman M.A."/>
            <person name="Liberles D.A."/>
            <person name="Roe R.M."/>
            <person name="Vargo E.L."/>
            <person name="Vilcinskas A."/>
            <person name="Wang J."/>
            <person name="Bornberg-Bauer E."/>
            <person name="Korb J."/>
            <person name="Zhang G."/>
            <person name="Liebig J."/>
        </authorList>
    </citation>
    <scope>NUCLEOTIDE SEQUENCE [LARGE SCALE GENOMIC DNA]</scope>
    <source>
        <tissue evidence="1">Whole organism</tissue>
    </source>
</reference>
<proteinExistence type="predicted"/>
<keyword evidence="2" id="KW-1185">Reference proteome</keyword>
<protein>
    <submittedName>
        <fullName evidence="1">Uncharacterized protein</fullName>
    </submittedName>
</protein>
<name>A0A067QW85_ZOONE</name>